<dbReference type="GO" id="GO:0000271">
    <property type="term" value="P:polysaccharide biosynthetic process"/>
    <property type="evidence" value="ECO:0007669"/>
    <property type="project" value="InterPro"/>
</dbReference>
<feature type="transmembrane region" description="Helical" evidence="6">
    <location>
        <begin position="29"/>
        <end position="50"/>
    </location>
</feature>
<keyword evidence="5 6" id="KW-0472">Membrane</keyword>
<dbReference type="Proteomes" id="UP000427373">
    <property type="component" value="Chromosome"/>
</dbReference>
<dbReference type="EMBL" id="JACHFY010000003">
    <property type="protein sequence ID" value="MBB5253301.1"/>
    <property type="molecule type" value="Genomic_DNA"/>
</dbReference>
<comment type="similarity">
    <text evidence="2">Belongs to the GtrA family.</text>
</comment>
<evidence type="ECO:0000313" key="9">
    <source>
        <dbReference type="EMBL" id="QGR15799.1"/>
    </source>
</evidence>
<dbReference type="EMBL" id="CP045484">
    <property type="protein sequence ID" value="QGR15799.1"/>
    <property type="molecule type" value="Genomic_DNA"/>
</dbReference>
<sequence>MLEKVIKYAIVGGLGTIVNEGILLSTKPFIPIAISLALAIEISILFNFILNDIWTFKDSRKGKIITRLWKFHVSSLVGGVVQYVIVIALVVLFIHFGNLTQLLFLLFFSSLHLSSLYLAIINFLGIVAGFGVRFILSIRYVWEI</sequence>
<dbReference type="Proteomes" id="UP000582213">
    <property type="component" value="Unassembled WGS sequence"/>
</dbReference>
<dbReference type="RefSeq" id="WP_156013402.1">
    <property type="nucleotide sequence ID" value="NZ_CP045484.1"/>
</dbReference>
<dbReference type="OrthoDB" id="44002at2157"/>
<reference evidence="8 11" key="2">
    <citation type="submission" date="2020-08" db="EMBL/GenBank/DDBJ databases">
        <title>Genomic Encyclopedia of Type Strains, Phase IV (KMG-IV): sequencing the most valuable type-strain genomes for metagenomic binning, comparative biology and taxonomic classification.</title>
        <authorList>
            <person name="Goeker M."/>
        </authorList>
    </citation>
    <scope>NUCLEOTIDE SEQUENCE [LARGE SCALE GENOMIC DNA]</scope>
    <source>
        <strain evidence="8 11">DSM 12421</strain>
    </source>
</reference>
<accession>A0A650CDE9</accession>
<keyword evidence="4 6" id="KW-1133">Transmembrane helix</keyword>
<dbReference type="InterPro" id="IPR051401">
    <property type="entry name" value="GtrA_CellWall_Glycosyl"/>
</dbReference>
<dbReference type="GeneID" id="42799637"/>
<feature type="transmembrane region" description="Helical" evidence="6">
    <location>
        <begin position="71"/>
        <end position="96"/>
    </location>
</feature>
<evidence type="ECO:0000313" key="10">
    <source>
        <dbReference type="Proteomes" id="UP000427373"/>
    </source>
</evidence>
<keyword evidence="3 6" id="KW-0812">Transmembrane</keyword>
<comment type="subcellular location">
    <subcellularLocation>
        <location evidence="1">Membrane</location>
        <topology evidence="1">Multi-pass membrane protein</topology>
    </subcellularLocation>
</comment>
<dbReference type="KEGG" id="soh:D1869_00275"/>
<evidence type="ECO:0000259" key="7">
    <source>
        <dbReference type="Pfam" id="PF04138"/>
    </source>
</evidence>
<evidence type="ECO:0000256" key="1">
    <source>
        <dbReference type="ARBA" id="ARBA00004141"/>
    </source>
</evidence>
<protein>
    <submittedName>
        <fullName evidence="9">GtrA family protein</fullName>
    </submittedName>
    <submittedName>
        <fullName evidence="8">Putative flippase GtrA</fullName>
    </submittedName>
</protein>
<proteinExistence type="inferred from homology"/>
<evidence type="ECO:0000256" key="5">
    <source>
        <dbReference type="ARBA" id="ARBA00023136"/>
    </source>
</evidence>
<dbReference type="PANTHER" id="PTHR38459">
    <property type="entry name" value="PROPHAGE BACTOPRENOL-LINKED GLUCOSE TRANSLOCASE HOMOLOG"/>
    <property type="match status" value="1"/>
</dbReference>
<gene>
    <name evidence="9" type="ORF">D1869_00275</name>
    <name evidence="8" type="ORF">HNQ62_001043</name>
</gene>
<organism evidence="9 10">
    <name type="scientific">Sulfurisphaera ohwakuensis</name>
    <dbReference type="NCBI Taxonomy" id="69656"/>
    <lineage>
        <taxon>Archaea</taxon>
        <taxon>Thermoproteota</taxon>
        <taxon>Thermoprotei</taxon>
        <taxon>Sulfolobales</taxon>
        <taxon>Sulfolobaceae</taxon>
        <taxon>Sulfurisphaera</taxon>
    </lineage>
</organism>
<evidence type="ECO:0000256" key="4">
    <source>
        <dbReference type="ARBA" id="ARBA00022989"/>
    </source>
</evidence>
<dbReference type="PANTHER" id="PTHR38459:SF1">
    <property type="entry name" value="PROPHAGE BACTOPRENOL-LINKED GLUCOSE TRANSLOCASE HOMOLOG"/>
    <property type="match status" value="1"/>
</dbReference>
<evidence type="ECO:0000313" key="11">
    <source>
        <dbReference type="Proteomes" id="UP000582213"/>
    </source>
</evidence>
<evidence type="ECO:0000256" key="2">
    <source>
        <dbReference type="ARBA" id="ARBA00009399"/>
    </source>
</evidence>
<evidence type="ECO:0000256" key="3">
    <source>
        <dbReference type="ARBA" id="ARBA00022692"/>
    </source>
</evidence>
<feature type="transmembrane region" description="Helical" evidence="6">
    <location>
        <begin position="116"/>
        <end position="136"/>
    </location>
</feature>
<evidence type="ECO:0000313" key="8">
    <source>
        <dbReference type="EMBL" id="MBB5253301.1"/>
    </source>
</evidence>
<dbReference type="GO" id="GO:0005886">
    <property type="term" value="C:plasma membrane"/>
    <property type="evidence" value="ECO:0007669"/>
    <property type="project" value="TreeGrafter"/>
</dbReference>
<evidence type="ECO:0000256" key="6">
    <source>
        <dbReference type="SAM" id="Phobius"/>
    </source>
</evidence>
<keyword evidence="10" id="KW-1185">Reference proteome</keyword>
<dbReference type="Pfam" id="PF04138">
    <property type="entry name" value="GtrA_DPMS_TM"/>
    <property type="match status" value="1"/>
</dbReference>
<reference evidence="9 10" key="1">
    <citation type="submission" date="2019-10" db="EMBL/GenBank/DDBJ databases">
        <title>Genome Sequences from Six Type Strain Members of the Archaeal Family Sulfolobaceae: Acidianus ambivalens, Acidianus infernus, Metallosphaera prunae, Stygiolobus azoricus, Sulfolobus metallicus, and Sulfurisphaera ohwakuensis.</title>
        <authorList>
            <person name="Counts J.A."/>
            <person name="Kelly R.M."/>
        </authorList>
    </citation>
    <scope>NUCLEOTIDE SEQUENCE [LARGE SCALE GENOMIC DNA]</scope>
    <source>
        <strain evidence="9 10">TA-1</strain>
    </source>
</reference>
<dbReference type="AlphaFoldDB" id="A0A650CDE9"/>
<dbReference type="InterPro" id="IPR007267">
    <property type="entry name" value="GtrA_DPMS_TM"/>
</dbReference>
<feature type="domain" description="GtrA/DPMS transmembrane" evidence="7">
    <location>
        <begin position="7"/>
        <end position="142"/>
    </location>
</feature>
<name>A0A650CDE9_SULOH</name>